<dbReference type="Proteomes" id="UP000038045">
    <property type="component" value="Unplaced"/>
</dbReference>
<organism evidence="2 3">
    <name type="scientific">Parastrongyloides trichosuri</name>
    <name type="common">Possum-specific nematode worm</name>
    <dbReference type="NCBI Taxonomy" id="131310"/>
    <lineage>
        <taxon>Eukaryota</taxon>
        <taxon>Metazoa</taxon>
        <taxon>Ecdysozoa</taxon>
        <taxon>Nematoda</taxon>
        <taxon>Chromadorea</taxon>
        <taxon>Rhabditida</taxon>
        <taxon>Tylenchina</taxon>
        <taxon>Panagrolaimomorpha</taxon>
        <taxon>Strongyloidoidea</taxon>
        <taxon>Strongyloididae</taxon>
        <taxon>Parastrongyloides</taxon>
    </lineage>
</organism>
<dbReference type="WBParaSite" id="PTRK_0000305300.1">
    <property type="protein sequence ID" value="PTRK_0000305300.1"/>
    <property type="gene ID" value="PTRK_0000305300"/>
</dbReference>
<feature type="region of interest" description="Disordered" evidence="1">
    <location>
        <begin position="59"/>
        <end position="157"/>
    </location>
</feature>
<reference evidence="3" key="1">
    <citation type="submission" date="2017-02" db="UniProtKB">
        <authorList>
            <consortium name="WormBaseParasite"/>
        </authorList>
    </citation>
    <scope>IDENTIFICATION</scope>
</reference>
<feature type="compositionally biased region" description="Basic residues" evidence="1">
    <location>
        <begin position="59"/>
        <end position="72"/>
    </location>
</feature>
<keyword evidence="2" id="KW-1185">Reference proteome</keyword>
<protein>
    <submittedName>
        <fullName evidence="3">Uncharacterized protein</fullName>
    </submittedName>
</protein>
<feature type="compositionally biased region" description="Basic residues" evidence="1">
    <location>
        <begin position="140"/>
        <end position="149"/>
    </location>
</feature>
<name>A0A0N4Z7A1_PARTI</name>
<proteinExistence type="predicted"/>
<evidence type="ECO:0000256" key="1">
    <source>
        <dbReference type="SAM" id="MobiDB-lite"/>
    </source>
</evidence>
<evidence type="ECO:0000313" key="3">
    <source>
        <dbReference type="WBParaSite" id="PTRK_0000305300.1"/>
    </source>
</evidence>
<feature type="compositionally biased region" description="Basic and acidic residues" evidence="1">
    <location>
        <begin position="119"/>
        <end position="138"/>
    </location>
</feature>
<accession>A0A0N4Z7A1</accession>
<sequence>MLNDIFLAKVNGIVFQRLKDKVNEDQLKEVSTKVVELSEIFEKLLQDSGYEKPVFVKRHAPYRRRFNNKKVKTPSGKNEQESSKNDSNEENINYSIPKKVTKKGNHSKSYKKFNNKHGKIGDKEVEEKSGENQKETNNSKKTKGKRPIKSKLTQSNA</sequence>
<feature type="compositionally biased region" description="Basic and acidic residues" evidence="1">
    <location>
        <begin position="78"/>
        <end position="87"/>
    </location>
</feature>
<feature type="compositionally biased region" description="Basic residues" evidence="1">
    <location>
        <begin position="99"/>
        <end position="118"/>
    </location>
</feature>
<dbReference type="AlphaFoldDB" id="A0A0N4Z7A1"/>
<evidence type="ECO:0000313" key="2">
    <source>
        <dbReference type="Proteomes" id="UP000038045"/>
    </source>
</evidence>